<dbReference type="RefSeq" id="WP_207681725.1">
    <property type="nucleotide sequence ID" value="NZ_CP061800.1"/>
</dbReference>
<protein>
    <submittedName>
        <fullName evidence="1">Uncharacterized protein</fullName>
    </submittedName>
</protein>
<dbReference type="Proteomes" id="UP000663722">
    <property type="component" value="Chromosome"/>
</dbReference>
<proteinExistence type="predicted"/>
<sequence>MQSYCLDAQGRIIKADSFTPSEFWKKTAKDQENLGIKNLYKILGLDGNPVTPGEAMILDHLKRDRQLAMDFDNPATLVKELGFNYYVGISTDPTARKYGHRGETIINEEEIPSSVPRFRQVLLTIADNFWAKMFVIYAGKPETIRNMERKLINDLRGKLSTYRQAFNKHPGGSGNLGNKPYGFVYVLID</sequence>
<organism evidence="1 2">
    <name type="scientific">Desulfonema magnum</name>
    <dbReference type="NCBI Taxonomy" id="45655"/>
    <lineage>
        <taxon>Bacteria</taxon>
        <taxon>Pseudomonadati</taxon>
        <taxon>Thermodesulfobacteriota</taxon>
        <taxon>Desulfobacteria</taxon>
        <taxon>Desulfobacterales</taxon>
        <taxon>Desulfococcaceae</taxon>
        <taxon>Desulfonema</taxon>
    </lineage>
</organism>
<evidence type="ECO:0000313" key="2">
    <source>
        <dbReference type="Proteomes" id="UP000663722"/>
    </source>
</evidence>
<accession>A0A975GLP2</accession>
<name>A0A975GLP2_9BACT</name>
<reference evidence="1" key="1">
    <citation type="journal article" date="2021" name="Microb. Physiol.">
        <title>Proteogenomic Insights into the Physiology of Marine, Sulfate-Reducing, Filamentous Desulfonema limicola and Desulfonema magnum.</title>
        <authorList>
            <person name="Schnaars V."/>
            <person name="Wohlbrand L."/>
            <person name="Scheve S."/>
            <person name="Hinrichs C."/>
            <person name="Reinhardt R."/>
            <person name="Rabus R."/>
        </authorList>
    </citation>
    <scope>NUCLEOTIDE SEQUENCE</scope>
    <source>
        <strain evidence="1">4be13</strain>
    </source>
</reference>
<dbReference type="EMBL" id="CP061800">
    <property type="protein sequence ID" value="QTA85829.1"/>
    <property type="molecule type" value="Genomic_DNA"/>
</dbReference>
<keyword evidence="2" id="KW-1185">Reference proteome</keyword>
<dbReference type="KEGG" id="dmm:dnm_018440"/>
<evidence type="ECO:0000313" key="1">
    <source>
        <dbReference type="EMBL" id="QTA85829.1"/>
    </source>
</evidence>
<dbReference type="AlphaFoldDB" id="A0A975GLP2"/>
<gene>
    <name evidence="1" type="ORF">dnm_018440</name>
</gene>